<evidence type="ECO:0000256" key="2">
    <source>
        <dbReference type="SAM" id="Phobius"/>
    </source>
</evidence>
<accession>A0A4Q2M1Q2</accession>
<dbReference type="AlphaFoldDB" id="A0A4Q2M1Q2"/>
<feature type="compositionally biased region" description="Low complexity" evidence="1">
    <location>
        <begin position="64"/>
        <end position="76"/>
    </location>
</feature>
<dbReference type="Proteomes" id="UP000292686">
    <property type="component" value="Unassembled WGS sequence"/>
</dbReference>
<organism evidence="4 5">
    <name type="scientific">Agromyces atrinae</name>
    <dbReference type="NCBI Taxonomy" id="592376"/>
    <lineage>
        <taxon>Bacteria</taxon>
        <taxon>Bacillati</taxon>
        <taxon>Actinomycetota</taxon>
        <taxon>Actinomycetes</taxon>
        <taxon>Micrococcales</taxon>
        <taxon>Microbacteriaceae</taxon>
        <taxon>Agromyces</taxon>
    </lineage>
</organism>
<evidence type="ECO:0000313" key="4">
    <source>
        <dbReference type="EMBL" id="RXZ85658.1"/>
    </source>
</evidence>
<evidence type="ECO:0000313" key="6">
    <source>
        <dbReference type="Proteomes" id="UP000581087"/>
    </source>
</evidence>
<proteinExistence type="predicted"/>
<reference evidence="4 5" key="1">
    <citation type="submission" date="2019-01" db="EMBL/GenBank/DDBJ databases">
        <title>Agromyces.</title>
        <authorList>
            <person name="Li J."/>
        </authorList>
    </citation>
    <scope>NUCLEOTIDE SEQUENCE [LARGE SCALE GENOMIC DNA]</scope>
    <source>
        <strain evidence="4 5">DSM 23870</strain>
    </source>
</reference>
<evidence type="ECO:0000313" key="3">
    <source>
        <dbReference type="EMBL" id="NYD68281.1"/>
    </source>
</evidence>
<dbReference type="OrthoDB" id="5108077at2"/>
<sequence>MADIAGRTPLSKRPVFWVALVAAIVLVAIASVAVTLSVTSGGGASAEAPISDQATSPASPAPAEPTATDSAEPTASRVDIPSSCDEIYTRDLTPEFDGLVLNPEWTNDPEKGTGRYFDDDITGVATSQTALTCKWGATGGGSDRGLLTNVVNIESDQMTDLPARLQELGQTCYDELDGIRCVFETPKTDDGNAGESHFFRENIWIATHWVNTGPDGYTHDIVAALFG</sequence>
<evidence type="ECO:0000256" key="1">
    <source>
        <dbReference type="SAM" id="MobiDB-lite"/>
    </source>
</evidence>
<dbReference type="Proteomes" id="UP000581087">
    <property type="component" value="Unassembled WGS sequence"/>
</dbReference>
<keyword evidence="2" id="KW-0812">Transmembrane</keyword>
<protein>
    <recommendedName>
        <fullName evidence="7">DUF3558 domain-containing protein</fullName>
    </recommendedName>
</protein>
<comment type="caution">
    <text evidence="4">The sequence shown here is derived from an EMBL/GenBank/DDBJ whole genome shotgun (WGS) entry which is preliminary data.</text>
</comment>
<evidence type="ECO:0008006" key="7">
    <source>
        <dbReference type="Google" id="ProtNLM"/>
    </source>
</evidence>
<dbReference type="EMBL" id="JACCBI010000001">
    <property type="protein sequence ID" value="NYD68281.1"/>
    <property type="molecule type" value="Genomic_DNA"/>
</dbReference>
<reference evidence="3 6" key="2">
    <citation type="submission" date="2020-07" db="EMBL/GenBank/DDBJ databases">
        <title>Sequencing the genomes of 1000 actinobacteria strains.</title>
        <authorList>
            <person name="Klenk H.-P."/>
        </authorList>
    </citation>
    <scope>NUCLEOTIDE SEQUENCE [LARGE SCALE GENOMIC DNA]</scope>
    <source>
        <strain evidence="3 6">DSM 23870</strain>
    </source>
</reference>
<gene>
    <name evidence="3" type="ORF">BJ972_002800</name>
    <name evidence="4" type="ORF">ESP50_14315</name>
</gene>
<dbReference type="EMBL" id="SDPM01000008">
    <property type="protein sequence ID" value="RXZ85658.1"/>
    <property type="molecule type" value="Genomic_DNA"/>
</dbReference>
<keyword evidence="2" id="KW-1133">Transmembrane helix</keyword>
<feature type="transmembrane region" description="Helical" evidence="2">
    <location>
        <begin position="15"/>
        <end position="36"/>
    </location>
</feature>
<feature type="region of interest" description="Disordered" evidence="1">
    <location>
        <begin position="44"/>
        <end position="80"/>
    </location>
</feature>
<dbReference type="RefSeq" id="WP_129176349.1">
    <property type="nucleotide sequence ID" value="NZ_JACCBI010000001.1"/>
</dbReference>
<name>A0A4Q2M1Q2_9MICO</name>
<evidence type="ECO:0000313" key="5">
    <source>
        <dbReference type="Proteomes" id="UP000292686"/>
    </source>
</evidence>
<keyword evidence="5" id="KW-1185">Reference proteome</keyword>
<keyword evidence="2" id="KW-0472">Membrane</keyword>